<feature type="region of interest" description="Disordered" evidence="1">
    <location>
        <begin position="39"/>
        <end position="103"/>
    </location>
</feature>
<dbReference type="Proteomes" id="UP000572907">
    <property type="component" value="Unassembled WGS sequence"/>
</dbReference>
<keyword evidence="2" id="KW-0472">Membrane</keyword>
<sequence length="103" mass="10243">METFVTVAVILGMIVVGVVLIRLLNSQHGDRMAAIHYGHTGMPVAGPAPRKARGRRERAAPAAIAMIAGPADEGGSPGGAPVSKPGELTDSAGSPGPSPNGPA</sequence>
<name>A0A7W4ZSZ8_9ACTN</name>
<keyword evidence="2" id="KW-1133">Transmembrane helix</keyword>
<organism evidence="3 4">
    <name type="scientific">Streptomyces violarus</name>
    <dbReference type="NCBI Taxonomy" id="67380"/>
    <lineage>
        <taxon>Bacteria</taxon>
        <taxon>Bacillati</taxon>
        <taxon>Actinomycetota</taxon>
        <taxon>Actinomycetes</taxon>
        <taxon>Kitasatosporales</taxon>
        <taxon>Streptomycetaceae</taxon>
        <taxon>Streptomyces</taxon>
    </lineage>
</organism>
<reference evidence="3 4" key="1">
    <citation type="submission" date="2020-08" db="EMBL/GenBank/DDBJ databases">
        <title>Genomic Encyclopedia of Type Strains, Phase III (KMG-III): the genomes of soil and plant-associated and newly described type strains.</title>
        <authorList>
            <person name="Whitman W."/>
        </authorList>
    </citation>
    <scope>NUCLEOTIDE SEQUENCE [LARGE SCALE GENOMIC DNA]</scope>
    <source>
        <strain evidence="3 4">CECT 3237</strain>
    </source>
</reference>
<feature type="transmembrane region" description="Helical" evidence="2">
    <location>
        <begin position="6"/>
        <end position="24"/>
    </location>
</feature>
<evidence type="ECO:0000256" key="2">
    <source>
        <dbReference type="SAM" id="Phobius"/>
    </source>
</evidence>
<evidence type="ECO:0000256" key="1">
    <source>
        <dbReference type="SAM" id="MobiDB-lite"/>
    </source>
</evidence>
<dbReference type="RefSeq" id="WP_184594283.1">
    <property type="nucleotide sequence ID" value="NZ_BMUP01000006.1"/>
</dbReference>
<evidence type="ECO:0000313" key="3">
    <source>
        <dbReference type="EMBL" id="MBB3078058.1"/>
    </source>
</evidence>
<keyword evidence="2" id="KW-0812">Transmembrane</keyword>
<feature type="compositionally biased region" description="Low complexity" evidence="1">
    <location>
        <begin position="60"/>
        <end position="71"/>
    </location>
</feature>
<dbReference type="AlphaFoldDB" id="A0A7W4ZSZ8"/>
<accession>A0A7W4ZSZ8</accession>
<proteinExistence type="predicted"/>
<protein>
    <submittedName>
        <fullName evidence="3">Uncharacterized protein</fullName>
    </submittedName>
</protein>
<keyword evidence="4" id="KW-1185">Reference proteome</keyword>
<gene>
    <name evidence="3" type="ORF">FHS41_004565</name>
</gene>
<evidence type="ECO:0000313" key="4">
    <source>
        <dbReference type="Proteomes" id="UP000572907"/>
    </source>
</evidence>
<comment type="caution">
    <text evidence="3">The sequence shown here is derived from an EMBL/GenBank/DDBJ whole genome shotgun (WGS) entry which is preliminary data.</text>
</comment>
<dbReference type="EMBL" id="JACHXE010000004">
    <property type="protein sequence ID" value="MBB3078058.1"/>
    <property type="molecule type" value="Genomic_DNA"/>
</dbReference>